<keyword evidence="1" id="KW-0805">Transcription regulation</keyword>
<feature type="domain" description="HTH luxR-type" evidence="5">
    <location>
        <begin position="148"/>
        <end position="213"/>
    </location>
</feature>
<dbReference type="PANTHER" id="PTHR44688:SF16">
    <property type="entry name" value="DNA-BINDING TRANSCRIPTIONAL ACTIVATOR DEVR_DOSR"/>
    <property type="match status" value="1"/>
</dbReference>
<dbReference type="PRINTS" id="PR00038">
    <property type="entry name" value="HTHLUXR"/>
</dbReference>
<dbReference type="InterPro" id="IPR016032">
    <property type="entry name" value="Sig_transdc_resp-reg_C-effctor"/>
</dbReference>
<dbReference type="OrthoDB" id="1123107at2"/>
<evidence type="ECO:0000256" key="3">
    <source>
        <dbReference type="ARBA" id="ARBA00023163"/>
    </source>
</evidence>
<keyword evidence="3" id="KW-0804">Transcription</keyword>
<reference evidence="6 7" key="1">
    <citation type="journal article" date="2015" name="Stand. Genomic Sci.">
        <title>Genomic Encyclopedia of Bacterial and Archaeal Type Strains, Phase III: the genomes of soil and plant-associated and newly described type strains.</title>
        <authorList>
            <person name="Whitman W.B."/>
            <person name="Woyke T."/>
            <person name="Klenk H.P."/>
            <person name="Zhou Y."/>
            <person name="Lilburn T.G."/>
            <person name="Beck B.J."/>
            <person name="De Vos P."/>
            <person name="Vandamme P."/>
            <person name="Eisen J.A."/>
            <person name="Garrity G."/>
            <person name="Hugenholtz P."/>
            <person name="Kyrpides N.C."/>
        </authorList>
    </citation>
    <scope>NUCLEOTIDE SEQUENCE [LARGE SCALE GENOMIC DNA]</scope>
    <source>
        <strain evidence="6 7">CGMCC 1.10136</strain>
    </source>
</reference>
<evidence type="ECO:0000256" key="4">
    <source>
        <dbReference type="SAM" id="MobiDB-lite"/>
    </source>
</evidence>
<evidence type="ECO:0000313" key="6">
    <source>
        <dbReference type="EMBL" id="TWI06846.1"/>
    </source>
</evidence>
<proteinExistence type="predicted"/>
<dbReference type="PANTHER" id="PTHR44688">
    <property type="entry name" value="DNA-BINDING TRANSCRIPTIONAL ACTIVATOR DEVR_DOSR"/>
    <property type="match status" value="1"/>
</dbReference>
<organism evidence="6 7">
    <name type="scientific">Aerolutibacter ruishenii</name>
    <dbReference type="NCBI Taxonomy" id="686800"/>
    <lineage>
        <taxon>Bacteria</taxon>
        <taxon>Pseudomonadati</taxon>
        <taxon>Pseudomonadota</taxon>
        <taxon>Gammaproteobacteria</taxon>
        <taxon>Lysobacterales</taxon>
        <taxon>Lysobacteraceae</taxon>
        <taxon>Aerolutibacter</taxon>
    </lineage>
</organism>
<feature type="region of interest" description="Disordered" evidence="4">
    <location>
        <begin position="206"/>
        <end position="238"/>
    </location>
</feature>
<evidence type="ECO:0000256" key="1">
    <source>
        <dbReference type="ARBA" id="ARBA00023015"/>
    </source>
</evidence>
<dbReference type="Gene3D" id="3.40.50.2300">
    <property type="match status" value="1"/>
</dbReference>
<comment type="caution">
    <text evidence="6">The sequence shown here is derived from an EMBL/GenBank/DDBJ whole genome shotgun (WGS) entry which is preliminary data.</text>
</comment>
<dbReference type="AlphaFoldDB" id="A0A562LGX6"/>
<dbReference type="RefSeq" id="WP_144816756.1">
    <property type="nucleotide sequence ID" value="NZ_VLKP01000014.1"/>
</dbReference>
<dbReference type="GO" id="GO:0006355">
    <property type="term" value="P:regulation of DNA-templated transcription"/>
    <property type="evidence" value="ECO:0007669"/>
    <property type="project" value="InterPro"/>
</dbReference>
<dbReference type="Pfam" id="PF00196">
    <property type="entry name" value="GerE"/>
    <property type="match status" value="1"/>
</dbReference>
<evidence type="ECO:0000313" key="7">
    <source>
        <dbReference type="Proteomes" id="UP000316471"/>
    </source>
</evidence>
<dbReference type="PROSITE" id="PS50043">
    <property type="entry name" value="HTH_LUXR_2"/>
    <property type="match status" value="1"/>
</dbReference>
<dbReference type="SUPFAM" id="SSF46894">
    <property type="entry name" value="C-terminal effector domain of the bipartite response regulators"/>
    <property type="match status" value="1"/>
</dbReference>
<dbReference type="SUPFAM" id="SSF52172">
    <property type="entry name" value="CheY-like"/>
    <property type="match status" value="1"/>
</dbReference>
<dbReference type="InterPro" id="IPR011006">
    <property type="entry name" value="CheY-like_superfamily"/>
</dbReference>
<keyword evidence="7" id="KW-1185">Reference proteome</keyword>
<name>A0A562LGX6_9GAMM</name>
<dbReference type="Proteomes" id="UP000316471">
    <property type="component" value="Unassembled WGS sequence"/>
</dbReference>
<sequence>MTTLPVMAIASDRLWRARLERILTVRGDISWLGAYGPGEVQGEEQPALLLVDGDDPRVEREIRAWRVALPQRLYFYRSPTVAALHDCVRSGASGCLGKDASPEVVLRALRAVVAGLFAVEPVLMLRAVLTSWHQPSRLDGSAWSDEPMPACLAQLTQRQREIVEWAAQGLSNKQIARNLGISPETVKTHLHHAFERAGVSGRVALSAAQWSRQHPPARDPEETLDQGAGAGAAQPYGQ</sequence>
<protein>
    <submittedName>
        <fullName evidence="6">DNA-binding NarL/FixJ family response regulator</fullName>
    </submittedName>
</protein>
<accession>A0A562LGX6</accession>
<dbReference type="PROSITE" id="PS00622">
    <property type="entry name" value="HTH_LUXR_1"/>
    <property type="match status" value="1"/>
</dbReference>
<gene>
    <name evidence="6" type="ORF">IP93_02838</name>
</gene>
<evidence type="ECO:0000259" key="5">
    <source>
        <dbReference type="PROSITE" id="PS50043"/>
    </source>
</evidence>
<dbReference type="CDD" id="cd06170">
    <property type="entry name" value="LuxR_C_like"/>
    <property type="match status" value="1"/>
</dbReference>
<dbReference type="SMART" id="SM00421">
    <property type="entry name" value="HTH_LUXR"/>
    <property type="match status" value="1"/>
</dbReference>
<dbReference type="GO" id="GO:0003677">
    <property type="term" value="F:DNA binding"/>
    <property type="evidence" value="ECO:0007669"/>
    <property type="project" value="UniProtKB-KW"/>
</dbReference>
<dbReference type="InterPro" id="IPR000792">
    <property type="entry name" value="Tscrpt_reg_LuxR_C"/>
</dbReference>
<keyword evidence="2 6" id="KW-0238">DNA-binding</keyword>
<dbReference type="EMBL" id="VLKP01000014">
    <property type="protein sequence ID" value="TWI06846.1"/>
    <property type="molecule type" value="Genomic_DNA"/>
</dbReference>
<evidence type="ECO:0000256" key="2">
    <source>
        <dbReference type="ARBA" id="ARBA00023125"/>
    </source>
</evidence>